<evidence type="ECO:0000313" key="2">
    <source>
        <dbReference type="EMBL" id="KAJ8368423.1"/>
    </source>
</evidence>
<dbReference type="EMBL" id="JAINUF010000003">
    <property type="protein sequence ID" value="KAJ8368423.1"/>
    <property type="molecule type" value="Genomic_DNA"/>
</dbReference>
<reference evidence="2" key="1">
    <citation type="journal article" date="2023" name="Science">
        <title>Genome structures resolve the early diversification of teleost fishes.</title>
        <authorList>
            <person name="Parey E."/>
            <person name="Louis A."/>
            <person name="Montfort J."/>
            <person name="Bouchez O."/>
            <person name="Roques C."/>
            <person name="Iampietro C."/>
            <person name="Lluch J."/>
            <person name="Castinel A."/>
            <person name="Donnadieu C."/>
            <person name="Desvignes T."/>
            <person name="Floi Bucao C."/>
            <person name="Jouanno E."/>
            <person name="Wen M."/>
            <person name="Mejri S."/>
            <person name="Dirks R."/>
            <person name="Jansen H."/>
            <person name="Henkel C."/>
            <person name="Chen W.J."/>
            <person name="Zahm M."/>
            <person name="Cabau C."/>
            <person name="Klopp C."/>
            <person name="Thompson A.W."/>
            <person name="Robinson-Rechavi M."/>
            <person name="Braasch I."/>
            <person name="Lecointre G."/>
            <person name="Bobe J."/>
            <person name="Postlethwait J.H."/>
            <person name="Berthelot C."/>
            <person name="Roest Crollius H."/>
            <person name="Guiguen Y."/>
        </authorList>
    </citation>
    <scope>NUCLEOTIDE SEQUENCE</scope>
    <source>
        <strain evidence="2">WJC10195</strain>
    </source>
</reference>
<dbReference type="Proteomes" id="UP001152622">
    <property type="component" value="Chromosome 3"/>
</dbReference>
<feature type="compositionally biased region" description="Basic residues" evidence="1">
    <location>
        <begin position="1"/>
        <end position="21"/>
    </location>
</feature>
<keyword evidence="3" id="KW-1185">Reference proteome</keyword>
<evidence type="ECO:0000313" key="3">
    <source>
        <dbReference type="Proteomes" id="UP001152622"/>
    </source>
</evidence>
<dbReference type="AlphaFoldDB" id="A0A9Q1FVC8"/>
<organism evidence="2 3">
    <name type="scientific">Synaphobranchus kaupii</name>
    <name type="common">Kaup's arrowtooth eel</name>
    <dbReference type="NCBI Taxonomy" id="118154"/>
    <lineage>
        <taxon>Eukaryota</taxon>
        <taxon>Metazoa</taxon>
        <taxon>Chordata</taxon>
        <taxon>Craniata</taxon>
        <taxon>Vertebrata</taxon>
        <taxon>Euteleostomi</taxon>
        <taxon>Actinopterygii</taxon>
        <taxon>Neopterygii</taxon>
        <taxon>Teleostei</taxon>
        <taxon>Anguilliformes</taxon>
        <taxon>Synaphobranchidae</taxon>
        <taxon>Synaphobranchus</taxon>
    </lineage>
</organism>
<name>A0A9Q1FVC8_SYNKA</name>
<protein>
    <submittedName>
        <fullName evidence="2">Uncharacterized protein</fullName>
    </submittedName>
</protein>
<feature type="region of interest" description="Disordered" evidence="1">
    <location>
        <begin position="1"/>
        <end position="50"/>
    </location>
</feature>
<gene>
    <name evidence="2" type="ORF">SKAU_G00084510</name>
</gene>
<comment type="caution">
    <text evidence="2">The sequence shown here is derived from an EMBL/GenBank/DDBJ whole genome shotgun (WGS) entry which is preliminary data.</text>
</comment>
<sequence>MRRREGRRNQRGKRRGRRSNVIRREPRRTPGPGDAKPIRGSGERGRTPCTIPAWREKGFEEIGCGKWRCFYQQGAGNGTLQKELVEGNKVHFEASRRCVLRFTANSERVEIEAIHTAVKRKALSFSENHSRAQLLTANVGFV</sequence>
<proteinExistence type="predicted"/>
<accession>A0A9Q1FVC8</accession>
<evidence type="ECO:0000256" key="1">
    <source>
        <dbReference type="SAM" id="MobiDB-lite"/>
    </source>
</evidence>